<name>A0A2G5SIX2_9PELO</name>
<reference evidence="3" key="1">
    <citation type="submission" date="2017-10" db="EMBL/GenBank/DDBJ databases">
        <title>Rapid genome shrinkage in a self-fertile nematode reveals novel sperm competition proteins.</title>
        <authorList>
            <person name="Yin D."/>
            <person name="Schwarz E.M."/>
            <person name="Thomas C.G."/>
            <person name="Felde R.L."/>
            <person name="Korf I.F."/>
            <person name="Cutter A.D."/>
            <person name="Schartner C.M."/>
            <person name="Ralston E.J."/>
            <person name="Meyer B.J."/>
            <person name="Haag E.S."/>
        </authorList>
    </citation>
    <scope>NUCLEOTIDE SEQUENCE [LARGE SCALE GENOMIC DNA]</scope>
    <source>
        <strain evidence="3">JU1422</strain>
    </source>
</reference>
<organism evidence="2 3">
    <name type="scientific">Caenorhabditis nigoni</name>
    <dbReference type="NCBI Taxonomy" id="1611254"/>
    <lineage>
        <taxon>Eukaryota</taxon>
        <taxon>Metazoa</taxon>
        <taxon>Ecdysozoa</taxon>
        <taxon>Nematoda</taxon>
        <taxon>Chromadorea</taxon>
        <taxon>Rhabditida</taxon>
        <taxon>Rhabditina</taxon>
        <taxon>Rhabditomorpha</taxon>
        <taxon>Rhabditoidea</taxon>
        <taxon>Rhabditidae</taxon>
        <taxon>Peloderinae</taxon>
        <taxon>Caenorhabditis</taxon>
    </lineage>
</organism>
<dbReference type="AlphaFoldDB" id="A0A2G5SIX2"/>
<feature type="compositionally biased region" description="Polar residues" evidence="1">
    <location>
        <begin position="45"/>
        <end position="63"/>
    </location>
</feature>
<dbReference type="Proteomes" id="UP000230233">
    <property type="component" value="Unassembled WGS sequence"/>
</dbReference>
<keyword evidence="3" id="KW-1185">Reference proteome</keyword>
<feature type="compositionally biased region" description="Acidic residues" evidence="1">
    <location>
        <begin position="1"/>
        <end position="13"/>
    </location>
</feature>
<evidence type="ECO:0000256" key="1">
    <source>
        <dbReference type="SAM" id="MobiDB-lite"/>
    </source>
</evidence>
<gene>
    <name evidence="2" type="ORF">B9Z55_027117</name>
</gene>
<feature type="region of interest" description="Disordered" evidence="1">
    <location>
        <begin position="1"/>
        <end position="82"/>
    </location>
</feature>
<protein>
    <submittedName>
        <fullName evidence="2">Uncharacterized protein</fullName>
    </submittedName>
</protein>
<sequence length="82" mass="9538">MLNREEQEDEAFAEDPSCSNPRKTRRGSRKQKCTQSHNRSRFTRILSSTTPNFTSKRTSTNLDTPKLLMPPNKLFRTPKNLL</sequence>
<dbReference type="EMBL" id="PDUG01000007">
    <property type="protein sequence ID" value="PIC14998.1"/>
    <property type="molecule type" value="Genomic_DNA"/>
</dbReference>
<comment type="caution">
    <text evidence="2">The sequence shown here is derived from an EMBL/GenBank/DDBJ whole genome shotgun (WGS) entry which is preliminary data.</text>
</comment>
<accession>A0A2G5SIX2</accession>
<proteinExistence type="predicted"/>
<feature type="compositionally biased region" description="Basic residues" evidence="1">
    <location>
        <begin position="22"/>
        <end position="42"/>
    </location>
</feature>
<evidence type="ECO:0000313" key="2">
    <source>
        <dbReference type="EMBL" id="PIC14998.1"/>
    </source>
</evidence>
<evidence type="ECO:0000313" key="3">
    <source>
        <dbReference type="Proteomes" id="UP000230233"/>
    </source>
</evidence>